<reference evidence="1" key="1">
    <citation type="journal article" date="2020" name="mSystems">
        <title>Genome- and Community-Level Interaction Insights into Carbon Utilization and Element Cycling Functions of Hydrothermarchaeota in Hydrothermal Sediment.</title>
        <authorList>
            <person name="Zhou Z."/>
            <person name="Liu Y."/>
            <person name="Xu W."/>
            <person name="Pan J."/>
            <person name="Luo Z.H."/>
            <person name="Li M."/>
        </authorList>
    </citation>
    <scope>NUCLEOTIDE SEQUENCE [LARGE SCALE GENOMIC DNA]</scope>
    <source>
        <strain evidence="1">SpSt-61</strain>
    </source>
</reference>
<gene>
    <name evidence="1" type="ORF">ENT78_04440</name>
</gene>
<dbReference type="AlphaFoldDB" id="A0A7V4KD57"/>
<proteinExistence type="predicted"/>
<dbReference type="EMBL" id="DSZZ01000198">
    <property type="protein sequence ID" value="HGU52759.1"/>
    <property type="molecule type" value="Genomic_DNA"/>
</dbReference>
<protein>
    <submittedName>
        <fullName evidence="1">Uncharacterized protein</fullName>
    </submittedName>
</protein>
<evidence type="ECO:0000313" key="1">
    <source>
        <dbReference type="EMBL" id="HGU52759.1"/>
    </source>
</evidence>
<organism evidence="1">
    <name type="scientific">Fervidobacterium pennivorans</name>
    <dbReference type="NCBI Taxonomy" id="93466"/>
    <lineage>
        <taxon>Bacteria</taxon>
        <taxon>Thermotogati</taxon>
        <taxon>Thermotogota</taxon>
        <taxon>Thermotogae</taxon>
        <taxon>Thermotogales</taxon>
        <taxon>Fervidobacteriaceae</taxon>
        <taxon>Fervidobacterium</taxon>
    </lineage>
</organism>
<comment type="caution">
    <text evidence="1">The sequence shown here is derived from an EMBL/GenBank/DDBJ whole genome shotgun (WGS) entry which is preliminary data.</text>
</comment>
<name>A0A7V4KD57_FERPE</name>
<sequence length="84" mass="10129">MIKEPSEIDFLNELRSASNKFEVDWWLFSKLVERKDNIYIPYLDKMTRRHAFILISYSGSRKATDIWSYLLIQKAPNTLMQKER</sequence>
<accession>A0A7V4KD57</accession>